<feature type="compositionally biased region" description="Basic and acidic residues" evidence="1">
    <location>
        <begin position="187"/>
        <end position="199"/>
    </location>
</feature>
<evidence type="ECO:0000256" key="1">
    <source>
        <dbReference type="SAM" id="MobiDB-lite"/>
    </source>
</evidence>
<feature type="compositionally biased region" description="Basic residues" evidence="1">
    <location>
        <begin position="284"/>
        <end position="293"/>
    </location>
</feature>
<feature type="compositionally biased region" description="Polar residues" evidence="1">
    <location>
        <begin position="200"/>
        <end position="211"/>
    </location>
</feature>
<sequence>MSQSSALISAIVVLDHPRKAAEKPYSTLFDGLIYAENQILVAGLSYYDSSNTSYEKPETMTYWVIASISRFVPSMIKELQPTTLAVSDYHLAGSILRLIPLPKDTNPRHTPSVFVSGQVSEILSNASTFTIDAKQRTAISQDGKLLTRWLFPDSPRWKIKKPMPSPTSIVSVFGPLTHVQVSAPPSDSERVRSESRDTADSNTPSQSQTRPNLHWIQMNVESLSFLGHARTPIPPSTPSEPLVTPVKKKFKFDFDAFQSPTPSSSQGGTSAAVDDLGSPLAKGNLKRNRDRTD</sequence>
<accession>A0AAD5USI6</accession>
<feature type="region of interest" description="Disordered" evidence="1">
    <location>
        <begin position="180"/>
        <end position="213"/>
    </location>
</feature>
<protein>
    <submittedName>
        <fullName evidence="2">Uncharacterized protein</fullName>
    </submittedName>
</protein>
<name>A0AAD5USI6_9APHY</name>
<proteinExistence type="predicted"/>
<dbReference type="EMBL" id="JANAWD010001011">
    <property type="protein sequence ID" value="KAJ3474645.1"/>
    <property type="molecule type" value="Genomic_DNA"/>
</dbReference>
<comment type="caution">
    <text evidence="2">The sequence shown here is derived from an EMBL/GenBank/DDBJ whole genome shotgun (WGS) entry which is preliminary data.</text>
</comment>
<dbReference type="Proteomes" id="UP001212997">
    <property type="component" value="Unassembled WGS sequence"/>
</dbReference>
<organism evidence="2 3">
    <name type="scientific">Meripilus lineatus</name>
    <dbReference type="NCBI Taxonomy" id="2056292"/>
    <lineage>
        <taxon>Eukaryota</taxon>
        <taxon>Fungi</taxon>
        <taxon>Dikarya</taxon>
        <taxon>Basidiomycota</taxon>
        <taxon>Agaricomycotina</taxon>
        <taxon>Agaricomycetes</taxon>
        <taxon>Polyporales</taxon>
        <taxon>Meripilaceae</taxon>
        <taxon>Meripilus</taxon>
    </lineage>
</organism>
<keyword evidence="3" id="KW-1185">Reference proteome</keyword>
<dbReference type="AlphaFoldDB" id="A0AAD5USI6"/>
<evidence type="ECO:0000313" key="2">
    <source>
        <dbReference type="EMBL" id="KAJ3474645.1"/>
    </source>
</evidence>
<reference evidence="2" key="1">
    <citation type="submission" date="2022-07" db="EMBL/GenBank/DDBJ databases">
        <title>Genome Sequence of Physisporinus lineatus.</title>
        <authorList>
            <person name="Buettner E."/>
        </authorList>
    </citation>
    <scope>NUCLEOTIDE SEQUENCE</scope>
    <source>
        <strain evidence="2">VT162</strain>
    </source>
</reference>
<evidence type="ECO:0000313" key="3">
    <source>
        <dbReference type="Proteomes" id="UP001212997"/>
    </source>
</evidence>
<feature type="region of interest" description="Disordered" evidence="1">
    <location>
        <begin position="256"/>
        <end position="293"/>
    </location>
</feature>
<gene>
    <name evidence="2" type="ORF">NLI96_g12342</name>
</gene>
<feature type="compositionally biased region" description="Low complexity" evidence="1">
    <location>
        <begin position="256"/>
        <end position="272"/>
    </location>
</feature>